<reference evidence="1" key="2">
    <citation type="submission" date="2015-03" db="EMBL/GenBank/DDBJ databases">
        <title>Genome sequence of Pseudoalteromonas citrea.</title>
        <authorList>
            <person name="Xie B.-B."/>
            <person name="Rong J.-C."/>
            <person name="Qin Q.-L."/>
            <person name="Zhang Y.-Z."/>
        </authorList>
    </citation>
    <scope>NUCLEOTIDE SEQUENCE</scope>
    <source>
        <strain evidence="1">DSM 8771</strain>
    </source>
</reference>
<organism evidence="1 2">
    <name type="scientific">Pseudoalteromonas citrea</name>
    <dbReference type="NCBI Taxonomy" id="43655"/>
    <lineage>
        <taxon>Bacteria</taxon>
        <taxon>Pseudomonadati</taxon>
        <taxon>Pseudomonadota</taxon>
        <taxon>Gammaproteobacteria</taxon>
        <taxon>Alteromonadales</taxon>
        <taxon>Pseudoalteromonadaceae</taxon>
        <taxon>Pseudoalteromonas</taxon>
    </lineage>
</organism>
<evidence type="ECO:0008006" key="3">
    <source>
        <dbReference type="Google" id="ProtNLM"/>
    </source>
</evidence>
<gene>
    <name evidence="1" type="ORF">PCIT_a3187</name>
</gene>
<dbReference type="AlphaFoldDB" id="A0AAD4FRU7"/>
<dbReference type="EMBL" id="AHBZ03000021">
    <property type="protein sequence ID" value="KAF7770200.1"/>
    <property type="molecule type" value="Genomic_DNA"/>
</dbReference>
<protein>
    <recommendedName>
        <fullName evidence="3">DUF2271 domain-containing protein</fullName>
    </recommendedName>
</protein>
<evidence type="ECO:0000313" key="2">
    <source>
        <dbReference type="Proteomes" id="UP000016487"/>
    </source>
</evidence>
<sequence length="162" mass="18369">MIKKWVVLVVALFLIGKAQSTEIELSINLAKQTGEYHNPYVAVWIEDDAGKSVRTLLLWREGAKWLKDIRTWWRKVGRRAPELVDSITSATRPAGDYRVNFSTNDDTGQPLAQGTYSLKIEVVRENGGRAMLRQKFSLNGQAQSYTLKATPETNIIKFSIKE</sequence>
<dbReference type="Proteomes" id="UP000016487">
    <property type="component" value="Unassembled WGS sequence"/>
</dbReference>
<accession>A0AAD4FRU7</accession>
<name>A0AAD4FRU7_9GAMM</name>
<dbReference type="Gene3D" id="2.60.40.4070">
    <property type="match status" value="1"/>
</dbReference>
<dbReference type="InterPro" id="IPR014469">
    <property type="entry name" value="DUF2271"/>
</dbReference>
<reference evidence="1" key="1">
    <citation type="journal article" date="2012" name="J. Bacteriol.">
        <title>Genome sequences of type strains of seven species of the marine bacterium Pseudoalteromonas.</title>
        <authorList>
            <person name="Xie B.B."/>
            <person name="Shu Y.L."/>
            <person name="Qin Q.L."/>
            <person name="Rong J.C."/>
            <person name="Zhang X.Y."/>
            <person name="Chen X.L."/>
            <person name="Shi M."/>
            <person name="He H.L."/>
            <person name="Zhou B.C."/>
            <person name="Zhang Y.Z."/>
        </authorList>
    </citation>
    <scope>NUCLEOTIDE SEQUENCE</scope>
    <source>
        <strain evidence="1">DSM 8771</strain>
    </source>
</reference>
<dbReference type="PIRSF" id="PIRSF014995">
    <property type="entry name" value="UCP014995"/>
    <property type="match status" value="1"/>
</dbReference>
<dbReference type="Pfam" id="PF10029">
    <property type="entry name" value="DUF2271"/>
    <property type="match status" value="1"/>
</dbReference>
<dbReference type="RefSeq" id="WP_010364977.1">
    <property type="nucleotide sequence ID" value="NZ_AHBZ03000021.1"/>
</dbReference>
<comment type="caution">
    <text evidence="1">The sequence shown here is derived from an EMBL/GenBank/DDBJ whole genome shotgun (WGS) entry which is preliminary data.</text>
</comment>
<evidence type="ECO:0000313" key="1">
    <source>
        <dbReference type="EMBL" id="KAF7770200.1"/>
    </source>
</evidence>
<proteinExistence type="predicted"/>